<evidence type="ECO:0000256" key="3">
    <source>
        <dbReference type="ARBA" id="ARBA00022475"/>
    </source>
</evidence>
<dbReference type="Pfam" id="PF03176">
    <property type="entry name" value="MMPL"/>
    <property type="match status" value="1"/>
</dbReference>
<dbReference type="Proteomes" id="UP000001190">
    <property type="component" value="Chromosome"/>
</dbReference>
<name>B2HL47_MYCMM</name>
<gene>
    <name evidence="9" type="primary">mmpL4</name>
    <name evidence="9" type="ordered locus">MMAR_3609</name>
</gene>
<dbReference type="HOGENOM" id="CLU_158577_0_0_11"/>
<dbReference type="InterPro" id="IPR004869">
    <property type="entry name" value="MMPL_dom"/>
</dbReference>
<keyword evidence="6 7" id="KW-0472">Membrane</keyword>
<evidence type="ECO:0000256" key="7">
    <source>
        <dbReference type="SAM" id="Phobius"/>
    </source>
</evidence>
<dbReference type="GO" id="GO:0005886">
    <property type="term" value="C:plasma membrane"/>
    <property type="evidence" value="ECO:0007669"/>
    <property type="project" value="UniProtKB-SubCell"/>
</dbReference>
<evidence type="ECO:0000313" key="10">
    <source>
        <dbReference type="Proteomes" id="UP000001190"/>
    </source>
</evidence>
<evidence type="ECO:0000256" key="2">
    <source>
        <dbReference type="ARBA" id="ARBA00010157"/>
    </source>
</evidence>
<evidence type="ECO:0000256" key="6">
    <source>
        <dbReference type="ARBA" id="ARBA00023136"/>
    </source>
</evidence>
<sequence>MIVLLAVGSDYNLLLVSRFKEEINAGFNTGIIRAMAGTGAVVTSAGLVFAFTLSSMAISELRTVGQVGTTIALGLLFDTLIVRSFMTPAIAALLGRWFWWPQTPPRKRLALKP</sequence>
<evidence type="ECO:0000256" key="5">
    <source>
        <dbReference type="ARBA" id="ARBA00022989"/>
    </source>
</evidence>
<feature type="transmembrane region" description="Helical" evidence="7">
    <location>
        <begin position="71"/>
        <end position="99"/>
    </location>
</feature>
<dbReference type="InterPro" id="IPR050545">
    <property type="entry name" value="Mycobact_MmpL"/>
</dbReference>
<evidence type="ECO:0000256" key="1">
    <source>
        <dbReference type="ARBA" id="ARBA00004651"/>
    </source>
</evidence>
<dbReference type="STRING" id="216594.MMAR_3609"/>
<comment type="similarity">
    <text evidence="2">Belongs to the resistance-nodulation-cell division (RND) (TC 2.A.6) family. MmpL subfamily.</text>
</comment>
<evidence type="ECO:0000313" key="9">
    <source>
        <dbReference type="EMBL" id="ACC42023.1"/>
    </source>
</evidence>
<feature type="domain" description="Membrane transport protein MMPL" evidence="8">
    <location>
        <begin position="1"/>
        <end position="103"/>
    </location>
</feature>
<dbReference type="SUPFAM" id="SSF82866">
    <property type="entry name" value="Multidrug efflux transporter AcrB transmembrane domain"/>
    <property type="match status" value="1"/>
</dbReference>
<proteinExistence type="inferred from homology"/>
<keyword evidence="10" id="KW-1185">Reference proteome</keyword>
<dbReference type="AlphaFoldDB" id="B2HL47"/>
<dbReference type="PANTHER" id="PTHR33406:SF6">
    <property type="entry name" value="MEMBRANE PROTEIN YDGH-RELATED"/>
    <property type="match status" value="1"/>
</dbReference>
<evidence type="ECO:0000259" key="8">
    <source>
        <dbReference type="Pfam" id="PF03176"/>
    </source>
</evidence>
<dbReference type="eggNOG" id="COG2409">
    <property type="taxonomic scope" value="Bacteria"/>
</dbReference>
<dbReference type="PANTHER" id="PTHR33406">
    <property type="entry name" value="MEMBRANE PROTEIN MJ1562-RELATED"/>
    <property type="match status" value="1"/>
</dbReference>
<comment type="subcellular location">
    <subcellularLocation>
        <location evidence="1">Cell membrane</location>
        <topology evidence="1">Multi-pass membrane protein</topology>
    </subcellularLocation>
</comment>
<keyword evidence="5 7" id="KW-1133">Transmembrane helix</keyword>
<accession>B2HL47</accession>
<dbReference type="KEGG" id="mmi:MMAR_3609"/>
<dbReference type="EMBL" id="CP000854">
    <property type="protein sequence ID" value="ACC42023.1"/>
    <property type="molecule type" value="Genomic_DNA"/>
</dbReference>
<keyword evidence="3" id="KW-1003">Cell membrane</keyword>
<organism evidence="9 10">
    <name type="scientific">Mycobacterium marinum (strain ATCC BAA-535 / M)</name>
    <dbReference type="NCBI Taxonomy" id="216594"/>
    <lineage>
        <taxon>Bacteria</taxon>
        <taxon>Bacillati</taxon>
        <taxon>Actinomycetota</taxon>
        <taxon>Actinomycetes</taxon>
        <taxon>Mycobacteriales</taxon>
        <taxon>Mycobacteriaceae</taxon>
        <taxon>Mycobacterium</taxon>
        <taxon>Mycobacterium ulcerans group</taxon>
    </lineage>
</organism>
<evidence type="ECO:0000256" key="4">
    <source>
        <dbReference type="ARBA" id="ARBA00022692"/>
    </source>
</evidence>
<protein>
    <submittedName>
        <fullName evidence="9">Conserved transmembrane transport protein MmpL4</fullName>
    </submittedName>
</protein>
<keyword evidence="4 7" id="KW-0812">Transmembrane</keyword>
<feature type="transmembrane region" description="Helical" evidence="7">
    <location>
        <begin position="30"/>
        <end position="51"/>
    </location>
</feature>
<dbReference type="Gene3D" id="1.20.1640.10">
    <property type="entry name" value="Multidrug efflux transporter AcrB transmembrane domain"/>
    <property type="match status" value="1"/>
</dbReference>
<reference evidence="9 10" key="1">
    <citation type="journal article" date="2008" name="Genome Res.">
        <title>Insights from the complete genome sequence of Mycobacterium marinum on the evolution of Mycobacterium tuberculosis.</title>
        <authorList>
            <person name="Stinear T.P."/>
            <person name="Seemann T."/>
            <person name="Harrison P.F."/>
            <person name="Jenkin G.A."/>
            <person name="Davies J.K."/>
            <person name="Johnson P.D."/>
            <person name="Abdellah Z."/>
            <person name="Arrowsmith C."/>
            <person name="Chillingworth T."/>
            <person name="Churcher C."/>
            <person name="Clarke K."/>
            <person name="Cronin A."/>
            <person name="Davis P."/>
            <person name="Goodhead I."/>
            <person name="Holroyd N."/>
            <person name="Jagels K."/>
            <person name="Lord A."/>
            <person name="Moule S."/>
            <person name="Mungall K."/>
            <person name="Norbertczak H."/>
            <person name="Quail M.A."/>
            <person name="Rabbinowitsch E."/>
            <person name="Walker D."/>
            <person name="White B."/>
            <person name="Whitehead S."/>
            <person name="Small P.L."/>
            <person name="Brosch R."/>
            <person name="Ramakrishnan L."/>
            <person name="Fischbach M.A."/>
            <person name="Parkhill J."/>
            <person name="Cole S.T."/>
        </authorList>
    </citation>
    <scope>NUCLEOTIDE SEQUENCE [LARGE SCALE GENOMIC DNA]</scope>
    <source>
        <strain evidence="10">ATCC BAA-535 / M</strain>
    </source>
</reference>